<evidence type="ECO:0000313" key="2">
    <source>
        <dbReference type="EMBL" id="SCA56293.1"/>
    </source>
</evidence>
<gene>
    <name evidence="2" type="ORF">MTBPR1_20141</name>
</gene>
<evidence type="ECO:0000259" key="1">
    <source>
        <dbReference type="Pfam" id="PF03807"/>
    </source>
</evidence>
<name>A0A1C3RG63_9PROT</name>
<dbReference type="Gene3D" id="3.40.50.720">
    <property type="entry name" value="NAD(P)-binding Rossmann-like Domain"/>
    <property type="match status" value="1"/>
</dbReference>
<sequence length="329" mass="35857">MQPAINDIAEQLKKSPKKKLVCLSTTANVNNPDFYVGSFRETSTTLAANFIFASLDQLATTIETFDPFIDAFLIDCEYKNEINDLLKAAQKLIKYSPVLSYKPNDITVDALDMWVSLSLPEIEDQKVSIIGAGNIGAKIALKLAERGAHVALFGRDFPKTEKIAESLGLILRGNGSIKSALTQEEAAQNSLLLLGCTPGIAYISPESVENLHPKATLIDVGNGTLTTEAIKKANDKNLTLLCLSPNAGYAGFIEHWEQAQLMLNKLGRKTLENGVSLISPGLIGQKGDVLVDDLHSPSRIIGVCDGKGDILNEREARPYREKVKEYDLK</sequence>
<dbReference type="Pfam" id="PF03807">
    <property type="entry name" value="F420_oxidored"/>
    <property type="match status" value="1"/>
</dbReference>
<accession>A0A1C3RG63</accession>
<dbReference type="SUPFAM" id="SSF51735">
    <property type="entry name" value="NAD(P)-binding Rossmann-fold domains"/>
    <property type="match status" value="1"/>
</dbReference>
<dbReference type="AlphaFoldDB" id="A0A1C3RG63"/>
<organism evidence="2 3">
    <name type="scientific">Candidatus Terasakiella magnetica</name>
    <dbReference type="NCBI Taxonomy" id="1867952"/>
    <lineage>
        <taxon>Bacteria</taxon>
        <taxon>Pseudomonadati</taxon>
        <taxon>Pseudomonadota</taxon>
        <taxon>Alphaproteobacteria</taxon>
        <taxon>Rhodospirillales</taxon>
        <taxon>Terasakiellaceae</taxon>
        <taxon>Terasakiella</taxon>
    </lineage>
</organism>
<keyword evidence="3" id="KW-1185">Reference proteome</keyword>
<dbReference type="EMBL" id="FLYE01000012">
    <property type="protein sequence ID" value="SCA56293.1"/>
    <property type="molecule type" value="Genomic_DNA"/>
</dbReference>
<dbReference type="Proteomes" id="UP000231658">
    <property type="component" value="Unassembled WGS sequence"/>
</dbReference>
<dbReference type="RefSeq" id="WP_069186966.1">
    <property type="nucleotide sequence ID" value="NZ_FLYE01000012.1"/>
</dbReference>
<dbReference type="OrthoDB" id="9802969at2"/>
<evidence type="ECO:0000313" key="3">
    <source>
        <dbReference type="Proteomes" id="UP000231658"/>
    </source>
</evidence>
<dbReference type="STRING" id="1867952.MTBPR1_20141"/>
<feature type="domain" description="Pyrroline-5-carboxylate reductase catalytic N-terminal" evidence="1">
    <location>
        <begin position="126"/>
        <end position="223"/>
    </location>
</feature>
<reference evidence="2 3" key="1">
    <citation type="submission" date="2016-07" db="EMBL/GenBank/DDBJ databases">
        <authorList>
            <person name="Lefevre C.T."/>
        </authorList>
    </citation>
    <scope>NUCLEOTIDE SEQUENCE [LARGE SCALE GENOMIC DNA]</scope>
    <source>
        <strain evidence="2">PR1</strain>
    </source>
</reference>
<proteinExistence type="predicted"/>
<dbReference type="InterPro" id="IPR028939">
    <property type="entry name" value="P5C_Rdtase_cat_N"/>
</dbReference>
<dbReference type="InterPro" id="IPR036291">
    <property type="entry name" value="NAD(P)-bd_dom_sf"/>
</dbReference>
<protein>
    <recommendedName>
        <fullName evidence="1">Pyrroline-5-carboxylate reductase catalytic N-terminal domain-containing protein</fullName>
    </recommendedName>
</protein>